<keyword evidence="3" id="KW-0812">Transmembrane</keyword>
<evidence type="ECO:0000256" key="3">
    <source>
        <dbReference type="SAM" id="Phobius"/>
    </source>
</evidence>
<proteinExistence type="inferred from homology"/>
<dbReference type="PANTHER" id="PTHR34295">
    <property type="entry name" value="BIOTIN TRANSPORTER BIOY"/>
    <property type="match status" value="1"/>
</dbReference>
<keyword evidence="5" id="KW-1185">Reference proteome</keyword>
<evidence type="ECO:0000256" key="1">
    <source>
        <dbReference type="ARBA" id="ARBA00010692"/>
    </source>
</evidence>
<dbReference type="Pfam" id="PF02632">
    <property type="entry name" value="BioY"/>
    <property type="match status" value="1"/>
</dbReference>
<dbReference type="GO" id="GO:0005886">
    <property type="term" value="C:plasma membrane"/>
    <property type="evidence" value="ECO:0007669"/>
    <property type="project" value="UniProtKB-SubCell"/>
</dbReference>
<keyword evidence="3" id="KW-1133">Transmembrane helix</keyword>
<evidence type="ECO:0000313" key="5">
    <source>
        <dbReference type="Proteomes" id="UP000501830"/>
    </source>
</evidence>
<accession>A0A6G7WJE6</accession>
<feature type="transmembrane region" description="Helical" evidence="3">
    <location>
        <begin position="138"/>
        <end position="161"/>
    </location>
</feature>
<name>A0A6G7WJE6_9LACT</name>
<feature type="transmembrane region" description="Helical" evidence="3">
    <location>
        <begin position="38"/>
        <end position="66"/>
    </location>
</feature>
<dbReference type="PIRSF" id="PIRSF016661">
    <property type="entry name" value="BioY"/>
    <property type="match status" value="1"/>
</dbReference>
<gene>
    <name evidence="4" type="ORF">G7058_09760</name>
</gene>
<dbReference type="InterPro" id="IPR003784">
    <property type="entry name" value="BioY"/>
</dbReference>
<keyword evidence="2" id="KW-0813">Transport</keyword>
<sequence length="177" mass="19466">MKLTTRDLTHMSIMAALTLVSSFIAIPLGPVAVTLQTLFVLLTGLLFTPIQAFYTQLLNLLLMLLLRGPQIIISPSFGFLISFIVVATLLAWLKESGRIKKASHLVIIGTVISYVIGTPYMAFILNQVLDLNLSFKDILYAGVLLFLPGDAMKALLSIGFLKSINRVTVFQNKSKTH</sequence>
<feature type="transmembrane region" description="Helical" evidence="3">
    <location>
        <begin position="72"/>
        <end position="93"/>
    </location>
</feature>
<comment type="subcellular location">
    <subcellularLocation>
        <location evidence="2">Cell membrane</location>
        <topology evidence="2">Multi-pass membrane protein</topology>
    </subcellularLocation>
</comment>
<dbReference type="RefSeq" id="WP_166063363.1">
    <property type="nucleotide sequence ID" value="NZ_CP049889.1"/>
</dbReference>
<organism evidence="4 5">
    <name type="scientific">Jeotgalibaca porci</name>
    <dbReference type="NCBI Taxonomy" id="1868793"/>
    <lineage>
        <taxon>Bacteria</taxon>
        <taxon>Bacillati</taxon>
        <taxon>Bacillota</taxon>
        <taxon>Bacilli</taxon>
        <taxon>Lactobacillales</taxon>
        <taxon>Carnobacteriaceae</taxon>
        <taxon>Jeotgalibaca</taxon>
    </lineage>
</organism>
<dbReference type="AlphaFoldDB" id="A0A6G7WJE6"/>
<dbReference type="PANTHER" id="PTHR34295:SF1">
    <property type="entry name" value="BIOTIN TRANSPORTER BIOY"/>
    <property type="match status" value="1"/>
</dbReference>
<comment type="similarity">
    <text evidence="1 2">Belongs to the BioY family.</text>
</comment>
<dbReference type="GeneID" id="94553570"/>
<dbReference type="KEGG" id="jpo:G7058_09760"/>
<keyword evidence="2 3" id="KW-0472">Membrane</keyword>
<feature type="transmembrane region" description="Helical" evidence="3">
    <location>
        <begin position="12"/>
        <end position="31"/>
    </location>
</feature>
<feature type="transmembrane region" description="Helical" evidence="3">
    <location>
        <begin position="105"/>
        <end position="126"/>
    </location>
</feature>
<dbReference type="EMBL" id="CP049889">
    <property type="protein sequence ID" value="QIK52301.1"/>
    <property type="molecule type" value="Genomic_DNA"/>
</dbReference>
<dbReference type="Gene3D" id="1.10.1760.20">
    <property type="match status" value="1"/>
</dbReference>
<protein>
    <recommendedName>
        <fullName evidence="2">Biotin transporter</fullName>
    </recommendedName>
</protein>
<reference evidence="4 5" key="1">
    <citation type="journal article" date="2017" name="Int. J. Syst. Evol. Microbiol.">
        <title>Jeotgalibaca porci sp. nov. and Jeotgalibaca arthritidis sp. nov., isolated from pigs, and emended description of the genus Jeotgalibaca.</title>
        <authorList>
            <person name="Zamora L."/>
            <person name="Perez-Sancho M."/>
            <person name="Dominguez L."/>
            <person name="Fernandez-Garayzabal J.F."/>
            <person name="Vela A.I."/>
        </authorList>
    </citation>
    <scope>NUCLEOTIDE SEQUENCE [LARGE SCALE GENOMIC DNA]</scope>
    <source>
        <strain evidence="4 5">CCUG 69148</strain>
    </source>
</reference>
<dbReference type="GO" id="GO:0015225">
    <property type="term" value="F:biotin transmembrane transporter activity"/>
    <property type="evidence" value="ECO:0007669"/>
    <property type="project" value="UniProtKB-UniRule"/>
</dbReference>
<dbReference type="Proteomes" id="UP000501830">
    <property type="component" value="Chromosome"/>
</dbReference>
<evidence type="ECO:0000256" key="2">
    <source>
        <dbReference type="PIRNR" id="PIRNR016661"/>
    </source>
</evidence>
<evidence type="ECO:0000313" key="4">
    <source>
        <dbReference type="EMBL" id="QIK52301.1"/>
    </source>
</evidence>
<keyword evidence="2" id="KW-1003">Cell membrane</keyword>